<proteinExistence type="predicted"/>
<gene>
    <name evidence="1" type="ORF">CacPP4_07100</name>
</gene>
<organism evidence="1 2">
    <name type="scientific">Cutibacterium acnes subsp. acnes</name>
    <dbReference type="NCBI Taxonomy" id="1734925"/>
    <lineage>
        <taxon>Bacteria</taxon>
        <taxon>Bacillati</taxon>
        <taxon>Actinomycetota</taxon>
        <taxon>Actinomycetes</taxon>
        <taxon>Propionibacteriales</taxon>
        <taxon>Propionibacteriaceae</taxon>
        <taxon>Cutibacterium</taxon>
    </lineage>
</organism>
<reference evidence="1 2" key="1">
    <citation type="submission" date="2019-06" db="EMBL/GenBank/DDBJ databases">
        <title>Complete genome sequence of Cutibacterium acnes subsp. acnes NBRC 107605.</title>
        <authorList>
            <person name="Miura T."/>
            <person name="Furukawa M."/>
            <person name="Shimamura M."/>
            <person name="Ohyama Y."/>
            <person name="Yamazoe A."/>
            <person name="Kawasaki H."/>
        </authorList>
    </citation>
    <scope>NUCLEOTIDE SEQUENCE [LARGE SCALE GENOMIC DNA]</scope>
    <source>
        <strain evidence="1 2">NBRC 107605</strain>
    </source>
</reference>
<accession>A0ABM7GXS4</accession>
<keyword evidence="2" id="KW-1185">Reference proteome</keyword>
<evidence type="ECO:0000313" key="1">
    <source>
        <dbReference type="EMBL" id="BBK84095.1"/>
    </source>
</evidence>
<evidence type="ECO:0000313" key="2">
    <source>
        <dbReference type="Proteomes" id="UP000318594"/>
    </source>
</evidence>
<dbReference type="EMBL" id="AP019723">
    <property type="protein sequence ID" value="BBK84095.1"/>
    <property type="molecule type" value="Genomic_DNA"/>
</dbReference>
<dbReference type="Proteomes" id="UP000318594">
    <property type="component" value="Chromosome"/>
</dbReference>
<name>A0ABM7GXS4_CUTAC</name>
<protein>
    <submittedName>
        <fullName evidence="1">Uncharacterized protein</fullName>
    </submittedName>
</protein>
<sequence length="80" mass="8741">MRGKPHERLFSVYPAGCPDAYSTDREVTSQFTDRLNDSVLNSLGAARGCQALNTPNNLATFIYDTSGNLRAANIYANAKQ</sequence>